<accession>A0A3M0KRL7</accession>
<dbReference type="OrthoDB" id="5953030at2759"/>
<evidence type="ECO:0000313" key="1">
    <source>
        <dbReference type="EMBL" id="RMC15908.1"/>
    </source>
</evidence>
<dbReference type="AlphaFoldDB" id="A0A3M0KRL7"/>
<protein>
    <submittedName>
        <fullName evidence="1">Uncharacterized protein</fullName>
    </submittedName>
</protein>
<evidence type="ECO:0000313" key="2">
    <source>
        <dbReference type="Proteomes" id="UP000269221"/>
    </source>
</evidence>
<proteinExistence type="predicted"/>
<comment type="caution">
    <text evidence="1">The sequence shown here is derived from an EMBL/GenBank/DDBJ whole genome shotgun (WGS) entry which is preliminary data.</text>
</comment>
<sequence length="131" mass="14514">MTTICKKGQDDLGNCRPVSLTLVQGNVTEQFSLSAITWHVQDNQRIRPSHHGFRKGRSCLTNVISFYGKVAHLVDEGKAVNVFSLNFIKAFDTIYYSILLEKPSAHGLDRYNLSGKKLSGWLGPESGDEGS</sequence>
<dbReference type="Proteomes" id="UP000269221">
    <property type="component" value="Unassembled WGS sequence"/>
</dbReference>
<organism evidence="1 2">
    <name type="scientific">Hirundo rustica rustica</name>
    <dbReference type="NCBI Taxonomy" id="333673"/>
    <lineage>
        <taxon>Eukaryota</taxon>
        <taxon>Metazoa</taxon>
        <taxon>Chordata</taxon>
        <taxon>Craniata</taxon>
        <taxon>Vertebrata</taxon>
        <taxon>Euteleostomi</taxon>
        <taxon>Archelosauria</taxon>
        <taxon>Archosauria</taxon>
        <taxon>Dinosauria</taxon>
        <taxon>Saurischia</taxon>
        <taxon>Theropoda</taxon>
        <taxon>Coelurosauria</taxon>
        <taxon>Aves</taxon>
        <taxon>Neognathae</taxon>
        <taxon>Neoaves</taxon>
        <taxon>Telluraves</taxon>
        <taxon>Australaves</taxon>
        <taxon>Passeriformes</taxon>
        <taxon>Sylvioidea</taxon>
        <taxon>Hirundinidae</taxon>
        <taxon>Hirundo</taxon>
    </lineage>
</organism>
<name>A0A3M0KRL7_HIRRU</name>
<dbReference type="EMBL" id="QRBI01000104">
    <property type="protein sequence ID" value="RMC15908.1"/>
    <property type="molecule type" value="Genomic_DNA"/>
</dbReference>
<reference evidence="1 2" key="1">
    <citation type="submission" date="2018-07" db="EMBL/GenBank/DDBJ databases">
        <title>A high quality draft genome assembly of the barn swallow (H. rustica rustica).</title>
        <authorList>
            <person name="Formenti G."/>
            <person name="Chiara M."/>
            <person name="Poveda L."/>
            <person name="Francoijs K.-J."/>
            <person name="Bonisoli-Alquati A."/>
            <person name="Canova L."/>
            <person name="Gianfranceschi L."/>
            <person name="Horner D.S."/>
            <person name="Saino N."/>
        </authorList>
    </citation>
    <scope>NUCLEOTIDE SEQUENCE [LARGE SCALE GENOMIC DNA]</scope>
    <source>
        <strain evidence="1">Chelidonia</strain>
        <tissue evidence="1">Blood</tissue>
    </source>
</reference>
<gene>
    <name evidence="1" type="ORF">DUI87_08113</name>
</gene>
<keyword evidence="2" id="KW-1185">Reference proteome</keyword>
<dbReference type="PANTHER" id="PTHR33332">
    <property type="entry name" value="REVERSE TRANSCRIPTASE DOMAIN-CONTAINING PROTEIN"/>
    <property type="match status" value="1"/>
</dbReference>